<name>A0A2S9J4E5_9SPHI</name>
<evidence type="ECO:0000313" key="1">
    <source>
        <dbReference type="EMBL" id="PRD47620.1"/>
    </source>
</evidence>
<evidence type="ECO:0000313" key="2">
    <source>
        <dbReference type="Proteomes" id="UP000239711"/>
    </source>
</evidence>
<keyword evidence="2" id="KW-1185">Reference proteome</keyword>
<sequence length="85" mass="9960">MPKPTINDAIKEVFKRENRPFVIGKSEYTTFGNKECSIIGNNKYVTRYQQALFFTTSTFTVDAKKEAHNEHAGHSDGFVRWYWYC</sequence>
<accession>A0A2S9J4E5</accession>
<dbReference type="EMBL" id="PVBQ01000006">
    <property type="protein sequence ID" value="PRD47620.1"/>
    <property type="molecule type" value="Genomic_DNA"/>
</dbReference>
<gene>
    <name evidence="1" type="ORF">C5745_09945</name>
</gene>
<proteinExistence type="predicted"/>
<protein>
    <submittedName>
        <fullName evidence="1">Uncharacterized protein</fullName>
    </submittedName>
</protein>
<dbReference type="AlphaFoldDB" id="A0A2S9J4E5"/>
<organism evidence="1 2">
    <name type="scientific">Sphingobacterium haloxyli</name>
    <dbReference type="NCBI Taxonomy" id="2100533"/>
    <lineage>
        <taxon>Bacteria</taxon>
        <taxon>Pseudomonadati</taxon>
        <taxon>Bacteroidota</taxon>
        <taxon>Sphingobacteriia</taxon>
        <taxon>Sphingobacteriales</taxon>
        <taxon>Sphingobacteriaceae</taxon>
        <taxon>Sphingobacterium</taxon>
    </lineage>
</organism>
<comment type="caution">
    <text evidence="1">The sequence shown here is derived from an EMBL/GenBank/DDBJ whole genome shotgun (WGS) entry which is preliminary data.</text>
</comment>
<dbReference type="Proteomes" id="UP000239711">
    <property type="component" value="Unassembled WGS sequence"/>
</dbReference>
<reference evidence="1 2" key="1">
    <citation type="submission" date="2018-02" db="EMBL/GenBank/DDBJ databases">
        <title>The draft genome of Sphingobacterium sp. 5JN-11.</title>
        <authorList>
            <person name="Liu L."/>
            <person name="Li L."/>
            <person name="Liang L."/>
            <person name="Zhang X."/>
            <person name="Wang T."/>
        </authorList>
    </citation>
    <scope>NUCLEOTIDE SEQUENCE [LARGE SCALE GENOMIC DNA]</scope>
    <source>
        <strain evidence="1 2">5JN-11</strain>
    </source>
</reference>